<feature type="region of interest" description="Disordered" evidence="1">
    <location>
        <begin position="133"/>
        <end position="157"/>
    </location>
</feature>
<reference evidence="2" key="1">
    <citation type="submission" date="2016-03" db="EMBL/GenBank/DDBJ databases">
        <title>Mechanisms controlling the formation of the plant cell surface in tip-growing cells are functionally conserved among land plants.</title>
        <authorList>
            <person name="Honkanen S."/>
            <person name="Jones V.A."/>
            <person name="Morieri G."/>
            <person name="Champion C."/>
            <person name="Hetherington A.J."/>
            <person name="Kelly S."/>
            <person name="Saint-Marcoux D."/>
            <person name="Proust H."/>
            <person name="Prescott H."/>
            <person name="Dolan L."/>
        </authorList>
    </citation>
    <scope>NUCLEOTIDE SEQUENCE [LARGE SCALE GENOMIC DNA]</scope>
    <source>
        <tissue evidence="2">Whole gametophyte</tissue>
    </source>
</reference>
<comment type="caution">
    <text evidence="2">The sequence shown here is derived from an EMBL/GenBank/DDBJ whole genome shotgun (WGS) entry which is preliminary data.</text>
</comment>
<accession>A0A176VF46</accession>
<name>A0A176VF46_MARPO</name>
<dbReference type="EMBL" id="LVLJ01003850">
    <property type="protein sequence ID" value="OAE19470.1"/>
    <property type="molecule type" value="Genomic_DNA"/>
</dbReference>
<evidence type="ECO:0000313" key="3">
    <source>
        <dbReference type="Proteomes" id="UP000077202"/>
    </source>
</evidence>
<dbReference type="Proteomes" id="UP000077202">
    <property type="component" value="Unassembled WGS sequence"/>
</dbReference>
<gene>
    <name evidence="2" type="ORF">AXG93_1040s1340</name>
</gene>
<evidence type="ECO:0000256" key="1">
    <source>
        <dbReference type="SAM" id="MobiDB-lite"/>
    </source>
</evidence>
<sequence>MATGVLQQWLDVERVLVTVLVWLVPDANRRRFLGNQVQLVTGNREDREFSAVFSGILCDEHACEITKLRKQAIPAPLDRGGATTSAAVYAKAGEDANLELCLHHECITIRANAAPVNPKPSFCFMNCPQVSGGPPSNDSAPHRPHPHPHPPPEAGHLNSKSAFFRVAEKRFQYLSAQNSSVAKFADPALFKEDSEGRVSRATTNTWFCDETMIKFKARVEAATGMVAGQKEDEYAHCEWMRFGSFLDLTNCYVTTHPCIDCLKAYRFWLCGVTFPKCDFGPHSKKARGLTDQKAGDMYLRSGNYTDEDYVITKPCRGLCFDVTQKCTIWTEIQCHKFEDREYGDPPTCNGAGRKDRIIN</sequence>
<protein>
    <submittedName>
        <fullName evidence="2">Uncharacterized protein</fullName>
    </submittedName>
</protein>
<dbReference type="AlphaFoldDB" id="A0A176VF46"/>
<dbReference type="Gene3D" id="1.10.2000.10">
    <property type="entry name" value="Frizzled cysteine-rich domain"/>
    <property type="match status" value="1"/>
</dbReference>
<evidence type="ECO:0000313" key="2">
    <source>
        <dbReference type="EMBL" id="OAE19470.1"/>
    </source>
</evidence>
<dbReference type="InterPro" id="IPR036790">
    <property type="entry name" value="Frizzled_dom_sf"/>
</dbReference>
<proteinExistence type="predicted"/>
<organism evidence="2 3">
    <name type="scientific">Marchantia polymorpha subsp. ruderalis</name>
    <dbReference type="NCBI Taxonomy" id="1480154"/>
    <lineage>
        <taxon>Eukaryota</taxon>
        <taxon>Viridiplantae</taxon>
        <taxon>Streptophyta</taxon>
        <taxon>Embryophyta</taxon>
        <taxon>Marchantiophyta</taxon>
        <taxon>Marchantiopsida</taxon>
        <taxon>Marchantiidae</taxon>
        <taxon>Marchantiales</taxon>
        <taxon>Marchantiaceae</taxon>
        <taxon>Marchantia</taxon>
    </lineage>
</organism>
<keyword evidence="3" id="KW-1185">Reference proteome</keyword>